<comment type="caution">
    <text evidence="2">The sequence shown here is derived from an EMBL/GenBank/DDBJ whole genome shotgun (WGS) entry which is preliminary data.</text>
</comment>
<reference evidence="2" key="1">
    <citation type="submission" date="2021-04" db="EMBL/GenBank/DDBJ databases">
        <authorList>
            <person name="Tunstrom K."/>
        </authorList>
    </citation>
    <scope>NUCLEOTIDE SEQUENCE</scope>
</reference>
<keyword evidence="3" id="KW-1185">Reference proteome</keyword>
<proteinExistence type="predicted"/>
<sequence length="134" mass="15052">MTEPILSTAISNSGFSTNVISESNYSILRNTSKHQPTSMESLDNVIVIPSESTALSTNAFSKHLFVPEPLVKSNKNISKPRVPAAISSYLFLSYRLGGNITRKKKKINMRKESIQRKKEASKRKKDERGEVKRI</sequence>
<dbReference type="OrthoDB" id="71166at2759"/>
<organism evidence="2 3">
    <name type="scientific">Parnassius apollo</name>
    <name type="common">Apollo butterfly</name>
    <name type="synonym">Papilio apollo</name>
    <dbReference type="NCBI Taxonomy" id="110799"/>
    <lineage>
        <taxon>Eukaryota</taxon>
        <taxon>Metazoa</taxon>
        <taxon>Ecdysozoa</taxon>
        <taxon>Arthropoda</taxon>
        <taxon>Hexapoda</taxon>
        <taxon>Insecta</taxon>
        <taxon>Pterygota</taxon>
        <taxon>Neoptera</taxon>
        <taxon>Endopterygota</taxon>
        <taxon>Lepidoptera</taxon>
        <taxon>Glossata</taxon>
        <taxon>Ditrysia</taxon>
        <taxon>Papilionoidea</taxon>
        <taxon>Papilionidae</taxon>
        <taxon>Parnassiinae</taxon>
        <taxon>Parnassini</taxon>
        <taxon>Parnassius</taxon>
        <taxon>Parnassius</taxon>
    </lineage>
</organism>
<feature type="compositionally biased region" description="Basic and acidic residues" evidence="1">
    <location>
        <begin position="109"/>
        <end position="134"/>
    </location>
</feature>
<gene>
    <name evidence="2" type="ORF">PAPOLLO_LOCUS18746</name>
</gene>
<protein>
    <submittedName>
        <fullName evidence="2">(apollo) hypothetical protein</fullName>
    </submittedName>
</protein>
<dbReference type="EMBL" id="CAJQZP010001184">
    <property type="protein sequence ID" value="CAG5027067.1"/>
    <property type="molecule type" value="Genomic_DNA"/>
</dbReference>
<accession>A0A8S3XJB6</accession>
<dbReference type="AlphaFoldDB" id="A0A8S3XJB6"/>
<evidence type="ECO:0000256" key="1">
    <source>
        <dbReference type="SAM" id="MobiDB-lite"/>
    </source>
</evidence>
<feature type="region of interest" description="Disordered" evidence="1">
    <location>
        <begin position="104"/>
        <end position="134"/>
    </location>
</feature>
<evidence type="ECO:0000313" key="2">
    <source>
        <dbReference type="EMBL" id="CAG5027067.1"/>
    </source>
</evidence>
<name>A0A8S3XJB6_PARAO</name>
<dbReference type="Proteomes" id="UP000691718">
    <property type="component" value="Unassembled WGS sequence"/>
</dbReference>
<evidence type="ECO:0000313" key="3">
    <source>
        <dbReference type="Proteomes" id="UP000691718"/>
    </source>
</evidence>